<dbReference type="EMBL" id="QZWG01000010">
    <property type="protein sequence ID" value="RZB85760.1"/>
    <property type="molecule type" value="Genomic_DNA"/>
</dbReference>
<dbReference type="SMART" id="SM00293">
    <property type="entry name" value="PWWP"/>
    <property type="match status" value="1"/>
</dbReference>
<comment type="caution">
    <text evidence="3">The sequence shown here is derived from an EMBL/GenBank/DDBJ whole genome shotgun (WGS) entry which is preliminary data.</text>
</comment>
<dbReference type="InterPro" id="IPR053063">
    <property type="entry name" value="PWWP_domain_containing_PDP"/>
</dbReference>
<evidence type="ECO:0000313" key="3">
    <source>
        <dbReference type="EMBL" id="RZB85760.1"/>
    </source>
</evidence>
<organism evidence="3 4">
    <name type="scientific">Glycine soja</name>
    <name type="common">Wild soybean</name>
    <dbReference type="NCBI Taxonomy" id="3848"/>
    <lineage>
        <taxon>Eukaryota</taxon>
        <taxon>Viridiplantae</taxon>
        <taxon>Streptophyta</taxon>
        <taxon>Embryophyta</taxon>
        <taxon>Tracheophyta</taxon>
        <taxon>Spermatophyta</taxon>
        <taxon>Magnoliopsida</taxon>
        <taxon>eudicotyledons</taxon>
        <taxon>Gunneridae</taxon>
        <taxon>Pentapetalae</taxon>
        <taxon>rosids</taxon>
        <taxon>fabids</taxon>
        <taxon>Fabales</taxon>
        <taxon>Fabaceae</taxon>
        <taxon>Papilionoideae</taxon>
        <taxon>50 kb inversion clade</taxon>
        <taxon>NPAAA clade</taxon>
        <taxon>indigoferoid/millettioid clade</taxon>
        <taxon>Phaseoleae</taxon>
        <taxon>Glycine</taxon>
        <taxon>Glycine subgen. Soja</taxon>
    </lineage>
</organism>
<dbReference type="SUPFAM" id="SSF63748">
    <property type="entry name" value="Tudor/PWWP/MBT"/>
    <property type="match status" value="1"/>
</dbReference>
<dbReference type="PANTHER" id="PTHR42851:SF19">
    <property type="entry name" value="PWWP DOMAIN-CONTAINING PROTEIN 2-RELATED"/>
    <property type="match status" value="1"/>
</dbReference>
<dbReference type="PANTHER" id="PTHR42851">
    <property type="entry name" value="ALDOLASE-RELATED"/>
    <property type="match status" value="1"/>
</dbReference>
<keyword evidence="3" id="KW-0418">Kinase</keyword>
<dbReference type="Gene3D" id="2.30.30.140">
    <property type="match status" value="1"/>
</dbReference>
<keyword evidence="3" id="KW-0808">Transferase</keyword>
<accession>A0A445II09</accession>
<feature type="compositionally biased region" description="Basic residues" evidence="1">
    <location>
        <begin position="849"/>
        <end position="862"/>
    </location>
</feature>
<gene>
    <name evidence="3" type="ORF">D0Y65_026039</name>
</gene>
<dbReference type="AlphaFoldDB" id="A0A445II09"/>
<proteinExistence type="predicted"/>
<dbReference type="CDD" id="cd05162">
    <property type="entry name" value="PWWP"/>
    <property type="match status" value="1"/>
</dbReference>
<dbReference type="Gramene" id="XM_028327544.1">
    <property type="protein sequence ID" value="XP_028183345.1"/>
    <property type="gene ID" value="LOC114370246"/>
</dbReference>
<name>A0A445II09_GLYSO</name>
<feature type="region of interest" description="Disordered" evidence="1">
    <location>
        <begin position="849"/>
        <end position="872"/>
    </location>
</feature>
<feature type="domain" description="PWWP" evidence="2">
    <location>
        <begin position="339"/>
        <end position="400"/>
    </location>
</feature>
<evidence type="ECO:0000259" key="2">
    <source>
        <dbReference type="PROSITE" id="PS50812"/>
    </source>
</evidence>
<feature type="region of interest" description="Disordered" evidence="1">
    <location>
        <begin position="585"/>
        <end position="606"/>
    </location>
</feature>
<dbReference type="SUPFAM" id="SSF54928">
    <property type="entry name" value="RNA-binding domain, RBD"/>
    <property type="match status" value="1"/>
</dbReference>
<evidence type="ECO:0000313" key="4">
    <source>
        <dbReference type="Proteomes" id="UP000289340"/>
    </source>
</evidence>
<dbReference type="GO" id="GO:0003676">
    <property type="term" value="F:nucleic acid binding"/>
    <property type="evidence" value="ECO:0007669"/>
    <property type="project" value="InterPro"/>
</dbReference>
<protein>
    <submittedName>
        <fullName evidence="3">Serine/threonine-protein kinase ATM</fullName>
    </submittedName>
</protein>
<dbReference type="Pfam" id="PF00855">
    <property type="entry name" value="PWWP"/>
    <property type="match status" value="1"/>
</dbReference>
<dbReference type="GO" id="GO:0016301">
    <property type="term" value="F:kinase activity"/>
    <property type="evidence" value="ECO:0007669"/>
    <property type="project" value="UniProtKB-KW"/>
</dbReference>
<dbReference type="InterPro" id="IPR000313">
    <property type="entry name" value="PWWP_dom"/>
</dbReference>
<keyword evidence="4" id="KW-1185">Reference proteome</keyword>
<dbReference type="PROSITE" id="PS50812">
    <property type="entry name" value="PWWP"/>
    <property type="match status" value="1"/>
</dbReference>
<dbReference type="Gramene" id="XM_028327545.1">
    <property type="protein sequence ID" value="XP_028183346.1"/>
    <property type="gene ID" value="LOC114370246"/>
</dbReference>
<evidence type="ECO:0000256" key="1">
    <source>
        <dbReference type="SAM" id="MobiDB-lite"/>
    </source>
</evidence>
<dbReference type="Proteomes" id="UP000289340">
    <property type="component" value="Chromosome 10"/>
</dbReference>
<dbReference type="InterPro" id="IPR035979">
    <property type="entry name" value="RBD_domain_sf"/>
</dbReference>
<sequence>MAGNTGQIDINSEAVLFGRENDVVGVESSVSNVICVGFSRSETLIGDHVGGGEVVVHDQKVFNVGDDRGVNGSVEVFNGSEKEGFDEEPDLVGVGSGLEEGVKVVDGGCDEKEREVSCGTVKNEDEKSGIECSDGVLFDYGGLFIEFNDGFQSELGCEKASDVAENGLPSIVSNNVTQGGDNDAVECAQEEVKNDGLVNLSMVVEADGERNDADSLVTKNGLEDLHATEVATYQLRDGIPCMEGVDVIAEESLHVKDLSRNCLELEPSCELKQPAFQVDADVDVMQNQTMVVDVSEELFENIQSECHGFNLVVDLNSYRSTQKVGMYWGSVSSEMNFRVSDLVWGKVTGHPWWPGQIFDASAASAKAKRHLKEGCHLVAYFGDQTFAWNDVSMIKPFQMHFSQMNKQSNSENFHHAVDCALDEVSRRVEFGLSCPCMPGDVISKIKTQVISNAGINNQLCRRNGGDRIMNPMSFEPMKLVNFVKSLAQSPLVESDRLDFVIARSQLSAFYCSKGYSQLPEFPVLGGLFENDMETLFLKGKEQCDYQTHVGYTQQEHKHISGDEKRRSKKKKLLSDLMSEKGFCISNGEGTSEQEAKSVPRRRGRKRKSAYNISEDYFHNSLNRRLFQFQHASTNDMRSQLCLAAKDPIGESCSSDMVHFFAEFRKSISIDYSASLDQEMSLEQMHDGETGVTSITALTSEMEPCSDSYWPDRIIQSIPEDQSLTKYQNERAIFLPETLTEANDRNLGSESSKLVEHLVGSSQEGFCPTALTLKFTNLDSVPSTTDLNKIFSRFGSLIESKTELLERTNRARVVFQRRSDAEAAFSSAGKYSIFGPSLVSYRLKILPRKPQQKGTVKRGRKRRETSSVDGAAV</sequence>
<reference evidence="3 4" key="1">
    <citation type="submission" date="2018-09" db="EMBL/GenBank/DDBJ databases">
        <title>A high-quality reference genome of wild soybean provides a powerful tool to mine soybean genomes.</title>
        <authorList>
            <person name="Xie M."/>
            <person name="Chung C.Y.L."/>
            <person name="Li M.-W."/>
            <person name="Wong F.-L."/>
            <person name="Chan T.-F."/>
            <person name="Lam H.-M."/>
        </authorList>
    </citation>
    <scope>NUCLEOTIDE SEQUENCE [LARGE SCALE GENOMIC DNA]</scope>
    <source>
        <strain evidence="4">cv. W05</strain>
        <tissue evidence="3">Hypocotyl of etiolated seedlings</tissue>
    </source>
</reference>